<keyword evidence="3" id="KW-1185">Reference proteome</keyword>
<dbReference type="AlphaFoldDB" id="A0A6G8QDK6"/>
<organism evidence="2 3">
    <name type="scientific">Rubrobacter tropicus</name>
    <dbReference type="NCBI Taxonomy" id="2653851"/>
    <lineage>
        <taxon>Bacteria</taxon>
        <taxon>Bacillati</taxon>
        <taxon>Actinomycetota</taxon>
        <taxon>Rubrobacteria</taxon>
        <taxon>Rubrobacterales</taxon>
        <taxon>Rubrobacteraceae</taxon>
        <taxon>Rubrobacter</taxon>
    </lineage>
</organism>
<keyword evidence="2" id="KW-0489">Methyltransferase</keyword>
<evidence type="ECO:0000313" key="3">
    <source>
        <dbReference type="Proteomes" id="UP000501452"/>
    </source>
</evidence>
<accession>A0A6G8QDK6</accession>
<dbReference type="Pfam" id="PF08241">
    <property type="entry name" value="Methyltransf_11"/>
    <property type="match status" value="1"/>
</dbReference>
<name>A0A6G8QDK6_9ACTN</name>
<dbReference type="InterPro" id="IPR013216">
    <property type="entry name" value="Methyltransf_11"/>
</dbReference>
<proteinExistence type="predicted"/>
<dbReference type="GO" id="GO:0032259">
    <property type="term" value="P:methylation"/>
    <property type="evidence" value="ECO:0007669"/>
    <property type="project" value="UniProtKB-KW"/>
</dbReference>
<dbReference type="SUPFAM" id="SSF53335">
    <property type="entry name" value="S-adenosyl-L-methionine-dependent methyltransferases"/>
    <property type="match status" value="1"/>
</dbReference>
<dbReference type="GO" id="GO:0008757">
    <property type="term" value="F:S-adenosylmethionine-dependent methyltransferase activity"/>
    <property type="evidence" value="ECO:0007669"/>
    <property type="project" value="InterPro"/>
</dbReference>
<dbReference type="KEGG" id="rub:GBA63_19120"/>
<dbReference type="EMBL" id="CP045119">
    <property type="protein sequence ID" value="QIN84518.1"/>
    <property type="molecule type" value="Genomic_DNA"/>
</dbReference>
<dbReference type="InterPro" id="IPR029063">
    <property type="entry name" value="SAM-dependent_MTases_sf"/>
</dbReference>
<keyword evidence="2" id="KW-0808">Transferase</keyword>
<evidence type="ECO:0000313" key="2">
    <source>
        <dbReference type="EMBL" id="QIN84518.1"/>
    </source>
</evidence>
<reference evidence="2 3" key="1">
    <citation type="submission" date="2019-10" db="EMBL/GenBank/DDBJ databases">
        <title>Rubrobacter sp nov SCSIO 52090 isolated from a deep-sea sediment in the South China Sea.</title>
        <authorList>
            <person name="Chen R.W."/>
        </authorList>
    </citation>
    <scope>NUCLEOTIDE SEQUENCE [LARGE SCALE GENOMIC DNA]</scope>
    <source>
        <strain evidence="2 3">SCSIO 52909</strain>
    </source>
</reference>
<dbReference type="Gene3D" id="3.40.50.150">
    <property type="entry name" value="Vaccinia Virus protein VP39"/>
    <property type="match status" value="1"/>
</dbReference>
<sequence length="85" mass="9282">MPFPDDGFDVVFLVDVVGEIPDKPAFFGECARVLKPGGVLAVTEQISDPDFHLPSSVRTLAAAAGLMEDGLEGLPWWTYTARFRK</sequence>
<protein>
    <submittedName>
        <fullName evidence="2">Methyltransferase domain-containing protein</fullName>
    </submittedName>
</protein>
<dbReference type="Proteomes" id="UP000501452">
    <property type="component" value="Chromosome"/>
</dbReference>
<gene>
    <name evidence="2" type="ORF">GBA63_19120</name>
</gene>
<evidence type="ECO:0000259" key="1">
    <source>
        <dbReference type="Pfam" id="PF08241"/>
    </source>
</evidence>
<feature type="domain" description="Methyltransferase type 11" evidence="1">
    <location>
        <begin position="1"/>
        <end position="41"/>
    </location>
</feature>